<comment type="caution">
    <text evidence="9">The sequence shown here is derived from an EMBL/GenBank/DDBJ whole genome shotgun (WGS) entry which is preliminary data.</text>
</comment>
<dbReference type="PROSITE" id="PS00086">
    <property type="entry name" value="CYTOCHROME_P450"/>
    <property type="match status" value="1"/>
</dbReference>
<dbReference type="AlphaFoldDB" id="A0A2S7KRA4"/>
<evidence type="ECO:0000256" key="6">
    <source>
        <dbReference type="ARBA" id="ARBA00023033"/>
    </source>
</evidence>
<dbReference type="InterPro" id="IPR050196">
    <property type="entry name" value="Cytochrome_P450_Monoox"/>
</dbReference>
<dbReference type="Gene3D" id="1.10.630.10">
    <property type="entry name" value="Cytochrome P450"/>
    <property type="match status" value="1"/>
</dbReference>
<dbReference type="EMBL" id="MQUB01000001">
    <property type="protein sequence ID" value="PQB05151.1"/>
    <property type="molecule type" value="Genomic_DNA"/>
</dbReference>
<reference evidence="9 10" key="1">
    <citation type="submission" date="2016-11" db="EMBL/GenBank/DDBJ databases">
        <title>Trade-off between light-utilization and light-protection in marine flavobacteria.</title>
        <authorList>
            <person name="Kumagai Y."/>
        </authorList>
    </citation>
    <scope>NUCLEOTIDE SEQUENCE [LARGE SCALE GENOMIC DNA]</scope>
    <source>
        <strain evidence="9 10">NBRC 107741</strain>
    </source>
</reference>
<evidence type="ECO:0000256" key="1">
    <source>
        <dbReference type="ARBA" id="ARBA00010617"/>
    </source>
</evidence>
<dbReference type="GO" id="GO:0004497">
    <property type="term" value="F:monooxygenase activity"/>
    <property type="evidence" value="ECO:0007669"/>
    <property type="project" value="UniProtKB-KW"/>
</dbReference>
<evidence type="ECO:0000256" key="2">
    <source>
        <dbReference type="ARBA" id="ARBA00022617"/>
    </source>
</evidence>
<gene>
    <name evidence="9" type="ORF">BST85_09825</name>
</gene>
<proteinExistence type="inferred from homology"/>
<dbReference type="GO" id="GO:0016705">
    <property type="term" value="F:oxidoreductase activity, acting on paired donors, with incorporation or reduction of molecular oxygen"/>
    <property type="evidence" value="ECO:0007669"/>
    <property type="project" value="InterPro"/>
</dbReference>
<dbReference type="Proteomes" id="UP000239800">
    <property type="component" value="Unassembled WGS sequence"/>
</dbReference>
<dbReference type="OrthoDB" id="9764248at2"/>
<keyword evidence="5 7" id="KW-0408">Iron</keyword>
<comment type="cofactor">
    <cofactor evidence="7">
        <name>heme</name>
        <dbReference type="ChEBI" id="CHEBI:30413"/>
    </cofactor>
</comment>
<keyword evidence="3 7" id="KW-0479">Metal-binding</keyword>
<dbReference type="RefSeq" id="WP_104813083.1">
    <property type="nucleotide sequence ID" value="NZ_MQUB01000001.1"/>
</dbReference>
<dbReference type="InterPro" id="IPR002401">
    <property type="entry name" value="Cyt_P450_E_grp-I"/>
</dbReference>
<keyword evidence="10" id="KW-1185">Reference proteome</keyword>
<evidence type="ECO:0000313" key="9">
    <source>
        <dbReference type="EMBL" id="PQB05151.1"/>
    </source>
</evidence>
<dbReference type="Pfam" id="PF00067">
    <property type="entry name" value="p450"/>
    <property type="match status" value="1"/>
</dbReference>
<protein>
    <submittedName>
        <fullName evidence="9">Cytochrome P450</fullName>
    </submittedName>
</protein>
<organism evidence="9 10">
    <name type="scientific">Aureitalea marina</name>
    <dbReference type="NCBI Taxonomy" id="930804"/>
    <lineage>
        <taxon>Bacteria</taxon>
        <taxon>Pseudomonadati</taxon>
        <taxon>Bacteroidota</taxon>
        <taxon>Flavobacteriia</taxon>
        <taxon>Flavobacteriales</taxon>
        <taxon>Flavobacteriaceae</taxon>
        <taxon>Aureitalea</taxon>
    </lineage>
</organism>
<keyword evidence="6 8" id="KW-0503">Monooxygenase</keyword>
<comment type="similarity">
    <text evidence="1 8">Belongs to the cytochrome P450 family.</text>
</comment>
<dbReference type="PRINTS" id="PR00463">
    <property type="entry name" value="EP450I"/>
</dbReference>
<dbReference type="PANTHER" id="PTHR24291:SF50">
    <property type="entry name" value="BIFUNCTIONAL ALBAFLAVENONE MONOOXYGENASE_TERPENE SYNTHASE"/>
    <property type="match status" value="1"/>
</dbReference>
<evidence type="ECO:0000256" key="3">
    <source>
        <dbReference type="ARBA" id="ARBA00022723"/>
    </source>
</evidence>
<dbReference type="PANTHER" id="PTHR24291">
    <property type="entry name" value="CYTOCHROME P450 FAMILY 4"/>
    <property type="match status" value="1"/>
</dbReference>
<dbReference type="GO" id="GO:0020037">
    <property type="term" value="F:heme binding"/>
    <property type="evidence" value="ECO:0007669"/>
    <property type="project" value="InterPro"/>
</dbReference>
<name>A0A2S7KRA4_9FLAO</name>
<dbReference type="GO" id="GO:0005506">
    <property type="term" value="F:iron ion binding"/>
    <property type="evidence" value="ECO:0007669"/>
    <property type="project" value="InterPro"/>
</dbReference>
<dbReference type="InterPro" id="IPR017972">
    <property type="entry name" value="Cyt_P450_CS"/>
</dbReference>
<feature type="binding site" description="axial binding residue" evidence="7">
    <location>
        <position position="398"/>
    </location>
    <ligand>
        <name>heme</name>
        <dbReference type="ChEBI" id="CHEBI:30413"/>
    </ligand>
    <ligandPart>
        <name>Fe</name>
        <dbReference type="ChEBI" id="CHEBI:18248"/>
    </ligandPart>
</feature>
<evidence type="ECO:0000256" key="4">
    <source>
        <dbReference type="ARBA" id="ARBA00023002"/>
    </source>
</evidence>
<evidence type="ECO:0000313" key="10">
    <source>
        <dbReference type="Proteomes" id="UP000239800"/>
    </source>
</evidence>
<dbReference type="InterPro" id="IPR036396">
    <property type="entry name" value="Cyt_P450_sf"/>
</dbReference>
<keyword evidence="4 8" id="KW-0560">Oxidoreductase</keyword>
<dbReference type="InterPro" id="IPR001128">
    <property type="entry name" value="Cyt_P450"/>
</dbReference>
<dbReference type="PRINTS" id="PR00385">
    <property type="entry name" value="P450"/>
</dbReference>
<evidence type="ECO:0000256" key="5">
    <source>
        <dbReference type="ARBA" id="ARBA00023004"/>
    </source>
</evidence>
<evidence type="ECO:0000256" key="7">
    <source>
        <dbReference type="PIRSR" id="PIRSR602401-1"/>
    </source>
</evidence>
<sequence length="448" mass="52083">MGGSPSYTYPKRLPLVRFFWLSESIRKNPIPYHRQFFSEYGDTFSVKIGKKKYVLLSRDKEVVKHILQKNQKNYKKSKIQTDFLSKYLGNGLLTSQGECWRRQRRLIQPAFHKSKMVQIVKLIDRTVNKEVETMHEGQGIDPYPLMNTLTFKVVANSLFDVKIAPSTLERLQSIIEQIQAFLVKEIRLPHKRWWFKLIGETARHKQLAQESRDIIQSIIEQRKEEDVRREDLLDLLLDARYEDTGEPMEMEQLIDEISILFVAGHETTANALTFTLFLLAEHPEIQERVYEEVSGLDWDNSSSAHHLRALPFTRAVIDEAMRLYPPAWITDRENLEDDEVAGFSIRRDTLIGVSFYELHRNPDYWDDPERFEPKRFLDGLPAKSAEAYFPFGAGPRMCIGMGFAISEMLLVVTAIVLKFRLSSAGSTVQFNPLITLKPVDLKIDWTLR</sequence>
<keyword evidence="2 7" id="KW-0349">Heme</keyword>
<evidence type="ECO:0000256" key="8">
    <source>
        <dbReference type="RuleBase" id="RU000461"/>
    </source>
</evidence>
<accession>A0A2S7KRA4</accession>
<dbReference type="SUPFAM" id="SSF48264">
    <property type="entry name" value="Cytochrome P450"/>
    <property type="match status" value="1"/>
</dbReference>